<evidence type="ECO:0000313" key="2">
    <source>
        <dbReference type="Proteomes" id="UP000501558"/>
    </source>
</evidence>
<name>A0AAE6YMU4_9LACT</name>
<proteinExistence type="predicted"/>
<accession>A0AAE6YMU4</accession>
<dbReference type="RefSeq" id="WP_167841261.1">
    <property type="nucleotide sequence ID" value="NZ_CP047628.1"/>
</dbReference>
<reference evidence="1 2" key="1">
    <citation type="submission" date="2019-12" db="EMBL/GenBank/DDBJ databases">
        <title>Whole genome sequences of Lactococcus raffinolactis strains isolated from sewage.</title>
        <authorList>
            <person name="Ybazeta G."/>
            <person name="Ross M."/>
            <person name="Brabant-Kirwan D."/>
            <person name="Saleh M."/>
            <person name="Dillon J.A."/>
            <person name="Splinter K."/>
            <person name="Nokhbeh R."/>
        </authorList>
    </citation>
    <scope>NUCLEOTIDE SEQUENCE [LARGE SCALE GENOMIC DNA]</scope>
    <source>
        <strain evidence="1 2">Lr_19_14</strain>
    </source>
</reference>
<dbReference type="AlphaFoldDB" id="A0AAE6YMU4"/>
<keyword evidence="2" id="KW-1185">Reference proteome</keyword>
<protein>
    <submittedName>
        <fullName evidence="1">Uncharacterized protein</fullName>
    </submittedName>
</protein>
<sequence>MTKYIVGYNAAKLKVKWYVSNINNPMQKLTNAKSEALKFDTSEVASAMVKHLKMIRQYDWTVEEIK</sequence>
<dbReference type="Proteomes" id="UP000501558">
    <property type="component" value="Chromosome"/>
</dbReference>
<organism evidence="1 2">
    <name type="scientific">Pseudolactococcus raffinolactis</name>
    <dbReference type="NCBI Taxonomy" id="1366"/>
    <lineage>
        <taxon>Bacteria</taxon>
        <taxon>Bacillati</taxon>
        <taxon>Bacillota</taxon>
        <taxon>Bacilli</taxon>
        <taxon>Lactobacillales</taxon>
        <taxon>Streptococcaceae</taxon>
        <taxon>Pseudolactococcus</taxon>
    </lineage>
</organism>
<evidence type="ECO:0000313" key="1">
    <source>
        <dbReference type="EMBL" id="QIW58313.1"/>
    </source>
</evidence>
<dbReference type="EMBL" id="CP047628">
    <property type="protein sequence ID" value="QIW58313.1"/>
    <property type="molecule type" value="Genomic_DNA"/>
</dbReference>
<gene>
    <name evidence="1" type="ORF">GU334_05090</name>
</gene>